<sequence length="459" mass="49504">MVYPVTVVGAGPGSEKYILPLAWGVVEEADLLVGGESALSIFEAAGKEKIRIRGDLQGVLDHVAEARETKRVVVLLSGDPGFFSLLPLLRKRFGVENLRVIPGISSLQLGCARLGLNWHDMAVASVHGRGLEQLQQVCSAGKVAVLTDEHCTPAVVCRYFLEHGSHFSLVWVLTNLGRPGEEITLTGLKEGAEIDDRGNSIVILLREDACEGISCASEEKAAVEEPAVEGLAVEEEPFFEELVIKEVIEEAVVEELAIEEWRDVVTPGLANELFMRTRTPLSQEEVRALVLSKARLCRGMVVYDLGAGTGGWTVETARLIAPGRVYAVERDPAAAELARMNLKRFGLTNAYVVTGEAPDACAEFPRPDCVLVGGSGGRLQDIVQSAASWLGPGSRIVLSAVTPDTFSAAWGLLQGDSWEQLDAVLLQVSRVVSRGEARIFQGENPVFILQAVRREGSDS</sequence>
<dbReference type="Proteomes" id="UP000046155">
    <property type="component" value="Unassembled WGS sequence"/>
</dbReference>
<dbReference type="Gene3D" id="3.40.50.150">
    <property type="entry name" value="Vaccinia Virus protein VP39"/>
    <property type="match status" value="1"/>
</dbReference>
<dbReference type="PIRSF" id="PIRSF036428">
    <property type="entry name" value="CobL"/>
    <property type="match status" value="1"/>
</dbReference>
<gene>
    <name evidence="7" type="primary">cbiT</name>
    <name evidence="7" type="ORF">SSCH_790010</name>
</gene>
<dbReference type="SUPFAM" id="SSF53790">
    <property type="entry name" value="Tetrapyrrole methylase"/>
    <property type="match status" value="1"/>
</dbReference>
<evidence type="ECO:0000259" key="6">
    <source>
        <dbReference type="Pfam" id="PF00590"/>
    </source>
</evidence>
<dbReference type="InterPro" id="IPR014777">
    <property type="entry name" value="4pyrrole_Mease_sub1"/>
</dbReference>
<dbReference type="GO" id="GO:0009236">
    <property type="term" value="P:cobalamin biosynthetic process"/>
    <property type="evidence" value="ECO:0007669"/>
    <property type="project" value="UniProtKB-UniPathway"/>
</dbReference>
<dbReference type="GO" id="GO:0032259">
    <property type="term" value="P:methylation"/>
    <property type="evidence" value="ECO:0007669"/>
    <property type="project" value="UniProtKB-KW"/>
</dbReference>
<dbReference type="GO" id="GO:0008276">
    <property type="term" value="F:protein methyltransferase activity"/>
    <property type="evidence" value="ECO:0007669"/>
    <property type="project" value="InterPro"/>
</dbReference>
<dbReference type="EC" id="2.1.1.132" evidence="7"/>
<dbReference type="PANTHER" id="PTHR43182:SF1">
    <property type="entry name" value="COBALT-PRECORRIN-7 C(5)-METHYLTRANSFERASE"/>
    <property type="match status" value="1"/>
</dbReference>
<dbReference type="InterPro" id="IPR006365">
    <property type="entry name" value="Cbl_synth_CobL"/>
</dbReference>
<dbReference type="InterPro" id="IPR014008">
    <property type="entry name" value="Cbl_synth_MTase_CbiT"/>
</dbReference>
<dbReference type="CDD" id="cd02440">
    <property type="entry name" value="AdoMet_MTases"/>
    <property type="match status" value="1"/>
</dbReference>
<keyword evidence="4 7" id="KW-0808">Transferase</keyword>
<dbReference type="PANTHER" id="PTHR43182">
    <property type="entry name" value="COBALT-PRECORRIN-6B C(15)-METHYLTRANSFERASE (DECARBOXYLATING)"/>
    <property type="match status" value="1"/>
</dbReference>
<dbReference type="SUPFAM" id="SSF53335">
    <property type="entry name" value="S-adenosyl-L-methionine-dependent methyltransferases"/>
    <property type="match status" value="1"/>
</dbReference>
<dbReference type="InterPro" id="IPR050714">
    <property type="entry name" value="Cobalamin_biosynth_MTase"/>
</dbReference>
<dbReference type="InterPro" id="IPR035996">
    <property type="entry name" value="4pyrrol_Methylase_sf"/>
</dbReference>
<keyword evidence="5" id="KW-0949">S-adenosyl-L-methionine</keyword>
<dbReference type="UniPathway" id="UPA00148"/>
<evidence type="ECO:0000256" key="5">
    <source>
        <dbReference type="ARBA" id="ARBA00022691"/>
    </source>
</evidence>
<dbReference type="InterPro" id="IPR012818">
    <property type="entry name" value="CbiE"/>
</dbReference>
<evidence type="ECO:0000313" key="8">
    <source>
        <dbReference type="Proteomes" id="UP000046155"/>
    </source>
</evidence>
<dbReference type="NCBIfam" id="TIGR02467">
    <property type="entry name" value="CbiE"/>
    <property type="match status" value="1"/>
</dbReference>
<evidence type="ECO:0000256" key="2">
    <source>
        <dbReference type="ARBA" id="ARBA00022573"/>
    </source>
</evidence>
<dbReference type="RefSeq" id="WP_198142507.1">
    <property type="nucleotide sequence ID" value="NZ_CDRZ01000279.1"/>
</dbReference>
<dbReference type="Gene3D" id="3.30.950.10">
    <property type="entry name" value="Methyltransferase, Cobalt-precorrin-4 Transmethylase, Domain 2"/>
    <property type="match status" value="1"/>
</dbReference>
<accession>A0A0B7MJS9</accession>
<dbReference type="InterPro" id="IPR014776">
    <property type="entry name" value="4pyrrole_Mease_sub2"/>
</dbReference>
<dbReference type="Gene3D" id="3.40.1010.10">
    <property type="entry name" value="Cobalt-precorrin-4 Transmethylase, Domain 1"/>
    <property type="match status" value="1"/>
</dbReference>
<feature type="domain" description="Tetrapyrrole methylase" evidence="6">
    <location>
        <begin position="5"/>
        <end position="190"/>
    </location>
</feature>
<dbReference type="CDD" id="cd11644">
    <property type="entry name" value="Precorrin-6Y-MT"/>
    <property type="match status" value="1"/>
</dbReference>
<keyword evidence="3 7" id="KW-0489">Methyltransferase</keyword>
<protein>
    <submittedName>
        <fullName evidence="7">Cobalamin biosynthesis, precorrin-6Y methyltransferase, CbiT subunit</fullName>
        <ecNumber evidence="7">2.1.1.132</ecNumber>
    </submittedName>
</protein>
<dbReference type="GO" id="GO:0046025">
    <property type="term" value="F:precorrin-6Y C5,15-methyltransferase (decarboxylating) activity"/>
    <property type="evidence" value="ECO:0007669"/>
    <property type="project" value="UniProtKB-EC"/>
</dbReference>
<keyword evidence="8" id="KW-1185">Reference proteome</keyword>
<evidence type="ECO:0000313" key="7">
    <source>
        <dbReference type="EMBL" id="CEO90265.1"/>
    </source>
</evidence>
<evidence type="ECO:0000256" key="4">
    <source>
        <dbReference type="ARBA" id="ARBA00022679"/>
    </source>
</evidence>
<evidence type="ECO:0000256" key="3">
    <source>
        <dbReference type="ARBA" id="ARBA00022603"/>
    </source>
</evidence>
<dbReference type="NCBIfam" id="TIGR02469">
    <property type="entry name" value="CbiT"/>
    <property type="match status" value="1"/>
</dbReference>
<dbReference type="AlphaFoldDB" id="A0A0B7MJS9"/>
<dbReference type="InterPro" id="IPR000878">
    <property type="entry name" value="4pyrrol_Mease"/>
</dbReference>
<reference evidence="8" key="1">
    <citation type="submission" date="2015-01" db="EMBL/GenBank/DDBJ databases">
        <authorList>
            <person name="Manzoor Shahid"/>
            <person name="Zubair Saima"/>
        </authorList>
    </citation>
    <scope>NUCLEOTIDE SEQUENCE [LARGE SCALE GENOMIC DNA]</scope>
    <source>
        <strain evidence="8">Sp3</strain>
    </source>
</reference>
<organism evidence="7 8">
    <name type="scientific">Syntrophaceticus schinkii</name>
    <dbReference type="NCBI Taxonomy" id="499207"/>
    <lineage>
        <taxon>Bacteria</taxon>
        <taxon>Bacillati</taxon>
        <taxon>Bacillota</taxon>
        <taxon>Clostridia</taxon>
        <taxon>Thermoanaerobacterales</taxon>
        <taxon>Thermoanaerobacterales Family III. Incertae Sedis</taxon>
        <taxon>Syntrophaceticus</taxon>
    </lineage>
</organism>
<dbReference type="EMBL" id="CDRZ01000279">
    <property type="protein sequence ID" value="CEO90265.1"/>
    <property type="molecule type" value="Genomic_DNA"/>
</dbReference>
<dbReference type="Pfam" id="PF00590">
    <property type="entry name" value="TP_methylase"/>
    <property type="match status" value="1"/>
</dbReference>
<name>A0A0B7MJS9_9FIRM</name>
<comment type="pathway">
    <text evidence="1">Cofactor biosynthesis; adenosylcobalamin biosynthesis.</text>
</comment>
<dbReference type="Pfam" id="PF01135">
    <property type="entry name" value="PCMT"/>
    <property type="match status" value="1"/>
</dbReference>
<dbReference type="InterPro" id="IPR029063">
    <property type="entry name" value="SAM-dependent_MTases_sf"/>
</dbReference>
<proteinExistence type="predicted"/>
<keyword evidence="2" id="KW-0169">Cobalamin biosynthesis</keyword>
<evidence type="ECO:0000256" key="1">
    <source>
        <dbReference type="ARBA" id="ARBA00004953"/>
    </source>
</evidence>